<organism evidence="1 2">
    <name type="scientific">Aquibacillus salsiterrae</name>
    <dbReference type="NCBI Taxonomy" id="2950439"/>
    <lineage>
        <taxon>Bacteria</taxon>
        <taxon>Bacillati</taxon>
        <taxon>Bacillota</taxon>
        <taxon>Bacilli</taxon>
        <taxon>Bacillales</taxon>
        <taxon>Bacillaceae</taxon>
        <taxon>Aquibacillus</taxon>
    </lineage>
</organism>
<comment type="caution">
    <text evidence="1">The sequence shown here is derived from an EMBL/GenBank/DDBJ whole genome shotgun (WGS) entry which is preliminary data.</text>
</comment>
<evidence type="ECO:0000313" key="1">
    <source>
        <dbReference type="EMBL" id="MDC3418237.1"/>
    </source>
</evidence>
<dbReference type="AlphaFoldDB" id="A0A9X4AFP6"/>
<dbReference type="Proteomes" id="UP001145069">
    <property type="component" value="Unassembled WGS sequence"/>
</dbReference>
<evidence type="ECO:0000313" key="2">
    <source>
        <dbReference type="Proteomes" id="UP001145069"/>
    </source>
</evidence>
<keyword evidence="2" id="KW-1185">Reference proteome</keyword>
<proteinExistence type="predicted"/>
<dbReference type="EMBL" id="JAMQKC010000022">
    <property type="protein sequence ID" value="MDC3418237.1"/>
    <property type="molecule type" value="Genomic_DNA"/>
</dbReference>
<reference evidence="1" key="1">
    <citation type="submission" date="2022-06" db="EMBL/GenBank/DDBJ databases">
        <title>Aquibacillus sp. a new bacterium isolated from soil saline samples.</title>
        <authorList>
            <person name="Galisteo C."/>
            <person name="De La Haba R."/>
            <person name="Sanchez-Porro C."/>
            <person name="Ventosa A."/>
        </authorList>
    </citation>
    <scope>NUCLEOTIDE SEQUENCE</scope>
    <source>
        <strain evidence="1">3ASR75-54</strain>
    </source>
</reference>
<protein>
    <submittedName>
        <fullName evidence="1">Uncharacterized protein</fullName>
    </submittedName>
</protein>
<accession>A0A9X4AFP6</accession>
<dbReference type="RefSeq" id="WP_272447300.1">
    <property type="nucleotide sequence ID" value="NZ_JAMQKC010000022.1"/>
</dbReference>
<gene>
    <name evidence="1" type="ORF">NC799_15220</name>
</gene>
<name>A0A9X4AFP6_9BACI</name>
<sequence length="59" mass="6560">MNYNGASDLLDLVSGYFEDKTLFLSQINDGTLTVIKTLEGQNSMINLAEGQKLQIEDSY</sequence>